<evidence type="ECO:0000313" key="3">
    <source>
        <dbReference type="Proteomes" id="UP000810252"/>
    </source>
</evidence>
<dbReference type="EMBL" id="JADIMQ010000078">
    <property type="protein sequence ID" value="MBO8448679.1"/>
    <property type="molecule type" value="Genomic_DNA"/>
</dbReference>
<reference evidence="2" key="1">
    <citation type="submission" date="2020-10" db="EMBL/GenBank/DDBJ databases">
        <authorList>
            <person name="Gilroy R."/>
        </authorList>
    </citation>
    <scope>NUCLEOTIDE SEQUENCE</scope>
    <source>
        <strain evidence="2">20514</strain>
    </source>
</reference>
<protein>
    <submittedName>
        <fullName evidence="2">DUF4861 family protein</fullName>
    </submittedName>
</protein>
<comment type="caution">
    <text evidence="2">The sequence shown here is derived from an EMBL/GenBank/DDBJ whole genome shotgun (WGS) entry which is preliminary data.</text>
</comment>
<organism evidence="2 3">
    <name type="scientific">Candidatus Cryptobacteroides merdigallinarum</name>
    <dbReference type="NCBI Taxonomy" id="2840770"/>
    <lineage>
        <taxon>Bacteria</taxon>
        <taxon>Pseudomonadati</taxon>
        <taxon>Bacteroidota</taxon>
        <taxon>Bacteroidia</taxon>
        <taxon>Bacteroidales</taxon>
        <taxon>Candidatus Cryptobacteroides</taxon>
    </lineage>
</organism>
<feature type="chain" id="PRO_5038824584" evidence="1">
    <location>
        <begin position="20"/>
        <end position="284"/>
    </location>
</feature>
<dbReference type="AlphaFoldDB" id="A0A9D9HF90"/>
<sequence length="284" mass="30971">MKKIFLSALVLLGCGIAEAQTDVSLFWKKDGKQVPEIVSEKADLYNAVGHHGPAVENTHFALRIYFNDSGAIDVYSKTGRGLELGQYRWYPTLEQQENDGAGCDEYMVGKTVGLGGIALWDGSKEVKLRATRGRTARVGHTKHGSYAEMIAYGVPYQDDTVDISIRVDMNKKTREAVVTATELSGKRVCFLTGVNYHRGETVKCGNGYIFAWGVHPADVSKSPVPIGAGMFYKPSDFGPMEVTGDIVRIVSKPASSVSTTVVAASTKEAELNTLKRFEAYMTGR</sequence>
<dbReference type="Proteomes" id="UP000810252">
    <property type="component" value="Unassembled WGS sequence"/>
</dbReference>
<gene>
    <name evidence="2" type="ORF">IAC29_05345</name>
</gene>
<feature type="signal peptide" evidence="1">
    <location>
        <begin position="1"/>
        <end position="19"/>
    </location>
</feature>
<proteinExistence type="predicted"/>
<dbReference type="InterPro" id="IPR032342">
    <property type="entry name" value="DUF4861"/>
</dbReference>
<accession>A0A9D9HF90</accession>
<name>A0A9D9HF90_9BACT</name>
<dbReference type="Pfam" id="PF16153">
    <property type="entry name" value="DUF4861"/>
    <property type="match status" value="1"/>
</dbReference>
<evidence type="ECO:0000256" key="1">
    <source>
        <dbReference type="SAM" id="SignalP"/>
    </source>
</evidence>
<evidence type="ECO:0000313" key="2">
    <source>
        <dbReference type="EMBL" id="MBO8448679.1"/>
    </source>
</evidence>
<keyword evidence="1" id="KW-0732">Signal</keyword>
<reference evidence="2" key="2">
    <citation type="journal article" date="2021" name="PeerJ">
        <title>Extensive microbial diversity within the chicken gut microbiome revealed by metagenomics and culture.</title>
        <authorList>
            <person name="Gilroy R."/>
            <person name="Ravi A."/>
            <person name="Getino M."/>
            <person name="Pursley I."/>
            <person name="Horton D.L."/>
            <person name="Alikhan N.F."/>
            <person name="Baker D."/>
            <person name="Gharbi K."/>
            <person name="Hall N."/>
            <person name="Watson M."/>
            <person name="Adriaenssens E.M."/>
            <person name="Foster-Nyarko E."/>
            <person name="Jarju S."/>
            <person name="Secka A."/>
            <person name="Antonio M."/>
            <person name="Oren A."/>
            <person name="Chaudhuri R.R."/>
            <person name="La Ragione R."/>
            <person name="Hildebrand F."/>
            <person name="Pallen M.J."/>
        </authorList>
    </citation>
    <scope>NUCLEOTIDE SEQUENCE</scope>
    <source>
        <strain evidence="2">20514</strain>
    </source>
</reference>